<dbReference type="Proteomes" id="UP000063964">
    <property type="component" value="Chromosome"/>
</dbReference>
<dbReference type="KEGG" id="doa:AXF15_03145"/>
<feature type="region of interest" description="Disordered" evidence="1">
    <location>
        <begin position="1"/>
        <end position="25"/>
    </location>
</feature>
<proteinExistence type="predicted"/>
<keyword evidence="3" id="KW-1185">Reference proteome</keyword>
<evidence type="ECO:0000313" key="3">
    <source>
        <dbReference type="Proteomes" id="UP000063964"/>
    </source>
</evidence>
<gene>
    <name evidence="2" type="ORF">AXF15_03145</name>
</gene>
<dbReference type="STRING" id="888061.AXF15_03145"/>
<reference evidence="3" key="1">
    <citation type="submission" date="2016-02" db="EMBL/GenBank/DDBJ databases">
        <authorList>
            <person name="Holder M.E."/>
            <person name="Ajami N.J."/>
            <person name="Petrosino J.F."/>
        </authorList>
    </citation>
    <scope>NUCLEOTIDE SEQUENCE [LARGE SCALE GENOMIC DNA]</scope>
    <source>
        <strain evidence="3">DSM 12838</strain>
    </source>
</reference>
<dbReference type="Pfam" id="PF17963">
    <property type="entry name" value="Big_9"/>
    <property type="match status" value="5"/>
</dbReference>
<sequence length="897" mass="93633">MTLDILDTEPVARPDTNSVPKGGAPVTGNILGNDTLADGATLVHVGGREFGPDGTITIVTDIGGTLVISRNGDYTYTPPAGADPSAGLEDVFSYGLRDVDGDESSSTLTISVTGADPAASPDHNTVPEGGSAVSGNILSNDILANGATLTSFDGRTFDASGVLIITTPLGGVLRIQSNGDYTYTPPASADHSASESLQEVFNYVLRDTDGGEYSSTLTIDVTDTAPTASPDHNTVPEGGSAVSGNILGNDILADGAALATFDGKTFDGSGVLVINTPLGGVLRIQSNGDYTYTPPANVDPAGGTFAREVFNYSLLDRDGDVAQSTLTIDVTDVVPQPEPPAPQPPVPPQPPAPEVLPDVENVTEGDPPVRGNLFTNDTLTGTVLTSVGGQPVPQNGTLVINTPMGGVLEIKANGDYTYTPPSSADHSGSDPLPEVFNYILTDSGGGTHSSTLTINVADAAPVARPDDNTVKEGASPVSGTVLGNDTVVDDATITEIKVDGVTHVFNSGQPIQTFNTMEGGTLEFNFRTGEYTYTPPDHLDHSNGVITERFEYTLVDRDGDFDTATLTVTVEDTKPVANDDLHRFSVTAPEIEVRGNVITGMGAGGADDPSKDTPLRVGGWHDGEEGTTPGFDGLKIGEWQTLASGNQFRWDDANGHYTYKVVSDSNSWKTLYDSVTHTDISQLNIKADGVNDLSPAQDLSSNFTGGLHNGPNGLGVQDEDPTVDPMAAIDFLFNLPHLGIQDQSLIVDLGGKHGAIKLGLAPNEAPGYGKGGQFVLDLYDQNGNLIGTDDNGGQFFLVGDFTSNAVRFFQVNGQPVVASHVGIRAMPTEDQWADSSANGGVMPWIGGYSSSFYLKHISVHDSSQDGGDKITYQITDSDGSTDAATLTLTPLYHGEIP</sequence>
<feature type="region of interest" description="Disordered" evidence="1">
    <location>
        <begin position="333"/>
        <end position="355"/>
    </location>
</feature>
<dbReference type="AlphaFoldDB" id="A0A0X8JP72"/>
<evidence type="ECO:0000313" key="2">
    <source>
        <dbReference type="EMBL" id="AMD92202.1"/>
    </source>
</evidence>
<feature type="compositionally biased region" description="Pro residues" evidence="1">
    <location>
        <begin position="336"/>
        <end position="354"/>
    </location>
</feature>
<organism evidence="2 3">
    <name type="scientific">Desulfomicrobium orale DSM 12838</name>
    <dbReference type="NCBI Taxonomy" id="888061"/>
    <lineage>
        <taxon>Bacteria</taxon>
        <taxon>Pseudomonadati</taxon>
        <taxon>Thermodesulfobacteriota</taxon>
        <taxon>Desulfovibrionia</taxon>
        <taxon>Desulfovibrionales</taxon>
        <taxon>Desulfomicrobiaceae</taxon>
        <taxon>Desulfomicrobium</taxon>
    </lineage>
</organism>
<dbReference type="EMBL" id="CP014230">
    <property type="protein sequence ID" value="AMD92202.1"/>
    <property type="molecule type" value="Genomic_DNA"/>
</dbReference>
<dbReference type="OrthoDB" id="5454111at2"/>
<dbReference type="RefSeq" id="WP_066603213.1">
    <property type="nucleotide sequence ID" value="NZ_CP014230.1"/>
</dbReference>
<accession>A0A0X8JP72</accession>
<name>A0A0X8JP72_9BACT</name>
<protein>
    <submittedName>
        <fullName evidence="2">Uncharacterized protein</fullName>
    </submittedName>
</protein>
<evidence type="ECO:0000256" key="1">
    <source>
        <dbReference type="SAM" id="MobiDB-lite"/>
    </source>
</evidence>